<dbReference type="PROSITE" id="PS00216">
    <property type="entry name" value="SUGAR_TRANSPORT_1"/>
    <property type="match status" value="1"/>
</dbReference>
<evidence type="ECO:0000256" key="2">
    <source>
        <dbReference type="ARBA" id="ARBA00010992"/>
    </source>
</evidence>
<comment type="similarity">
    <text evidence="2">Belongs to the major facilitator superfamily. Sugar transporter (TC 2.A.1.1) family.</text>
</comment>
<keyword evidence="4 10" id="KW-0762">Sugar transport</keyword>
<feature type="transmembrane region" description="Helical" evidence="8">
    <location>
        <begin position="128"/>
        <end position="147"/>
    </location>
</feature>
<evidence type="ECO:0000256" key="7">
    <source>
        <dbReference type="ARBA" id="ARBA00023136"/>
    </source>
</evidence>
<dbReference type="InterPro" id="IPR005829">
    <property type="entry name" value="Sugar_transporter_CS"/>
</dbReference>
<keyword evidence="6 8" id="KW-1133">Transmembrane helix</keyword>
<evidence type="ECO:0000256" key="4">
    <source>
        <dbReference type="ARBA" id="ARBA00022597"/>
    </source>
</evidence>
<evidence type="ECO:0000256" key="5">
    <source>
        <dbReference type="ARBA" id="ARBA00022692"/>
    </source>
</evidence>
<feature type="transmembrane region" description="Helical" evidence="8">
    <location>
        <begin position="56"/>
        <end position="82"/>
    </location>
</feature>
<evidence type="ECO:0000313" key="11">
    <source>
        <dbReference type="Proteomes" id="UP000237000"/>
    </source>
</evidence>
<dbReference type="PANTHER" id="PTHR48021">
    <property type="match status" value="1"/>
</dbReference>
<name>A0A2P5EJ07_TREOI</name>
<gene>
    <name evidence="10" type="ORF">TorRG33x02_186800</name>
</gene>
<feature type="transmembrane region" description="Helical" evidence="8">
    <location>
        <begin position="29"/>
        <end position="49"/>
    </location>
</feature>
<sequence>MVFGQFGGINGISFYTSTILDSAGFSSKIGSIVIGVTQIFAAILGICFIDKFGRRPILLISAIGTCLGCILLGLSFFFQNILQFGEEYIPALALVSLLVYFSCYSIGIEGIPWIIVSEILPINIKSPAGSILNVISSVSGWIISYSFRFIFEWNSAGTFFIFAAISGVSILFIWKMVPETKGRALEELQASITHGPQ</sequence>
<dbReference type="OrthoDB" id="1711500at2759"/>
<evidence type="ECO:0000313" key="10">
    <source>
        <dbReference type="EMBL" id="PON85531.1"/>
    </source>
</evidence>
<dbReference type="InterPro" id="IPR050549">
    <property type="entry name" value="MFS_Trehalose_Transporter"/>
</dbReference>
<dbReference type="InterPro" id="IPR036259">
    <property type="entry name" value="MFS_trans_sf"/>
</dbReference>
<dbReference type="AlphaFoldDB" id="A0A2P5EJ07"/>
<keyword evidence="11" id="KW-1185">Reference proteome</keyword>
<dbReference type="Pfam" id="PF00083">
    <property type="entry name" value="Sugar_tr"/>
    <property type="match status" value="1"/>
</dbReference>
<organism evidence="10 11">
    <name type="scientific">Trema orientale</name>
    <name type="common">Charcoal tree</name>
    <name type="synonym">Celtis orientalis</name>
    <dbReference type="NCBI Taxonomy" id="63057"/>
    <lineage>
        <taxon>Eukaryota</taxon>
        <taxon>Viridiplantae</taxon>
        <taxon>Streptophyta</taxon>
        <taxon>Embryophyta</taxon>
        <taxon>Tracheophyta</taxon>
        <taxon>Spermatophyta</taxon>
        <taxon>Magnoliopsida</taxon>
        <taxon>eudicotyledons</taxon>
        <taxon>Gunneridae</taxon>
        <taxon>Pentapetalae</taxon>
        <taxon>rosids</taxon>
        <taxon>fabids</taxon>
        <taxon>Rosales</taxon>
        <taxon>Cannabaceae</taxon>
        <taxon>Trema</taxon>
    </lineage>
</organism>
<dbReference type="InterPro" id="IPR020846">
    <property type="entry name" value="MFS_dom"/>
</dbReference>
<dbReference type="GO" id="GO:0022857">
    <property type="term" value="F:transmembrane transporter activity"/>
    <property type="evidence" value="ECO:0007669"/>
    <property type="project" value="InterPro"/>
</dbReference>
<dbReference type="SUPFAM" id="SSF103473">
    <property type="entry name" value="MFS general substrate transporter"/>
    <property type="match status" value="1"/>
</dbReference>
<evidence type="ECO:0000256" key="1">
    <source>
        <dbReference type="ARBA" id="ARBA00004141"/>
    </source>
</evidence>
<keyword evidence="3" id="KW-0813">Transport</keyword>
<dbReference type="GO" id="GO:0016020">
    <property type="term" value="C:membrane"/>
    <property type="evidence" value="ECO:0007669"/>
    <property type="project" value="UniProtKB-SubCell"/>
</dbReference>
<dbReference type="EMBL" id="JXTC01000146">
    <property type="protein sequence ID" value="PON85531.1"/>
    <property type="molecule type" value="Genomic_DNA"/>
</dbReference>
<dbReference type="Proteomes" id="UP000237000">
    <property type="component" value="Unassembled WGS sequence"/>
</dbReference>
<dbReference type="InParanoid" id="A0A2P5EJ07"/>
<dbReference type="InterPro" id="IPR005828">
    <property type="entry name" value="MFS_sugar_transport-like"/>
</dbReference>
<proteinExistence type="inferred from homology"/>
<feature type="transmembrane region" description="Helical" evidence="8">
    <location>
        <begin position="153"/>
        <end position="174"/>
    </location>
</feature>
<feature type="transmembrane region" description="Helical" evidence="8">
    <location>
        <begin position="88"/>
        <end position="116"/>
    </location>
</feature>
<evidence type="ECO:0000256" key="3">
    <source>
        <dbReference type="ARBA" id="ARBA00022448"/>
    </source>
</evidence>
<feature type="domain" description="Major facilitator superfamily (MFS) profile" evidence="9">
    <location>
        <begin position="1"/>
        <end position="181"/>
    </location>
</feature>
<evidence type="ECO:0000256" key="8">
    <source>
        <dbReference type="SAM" id="Phobius"/>
    </source>
</evidence>
<evidence type="ECO:0000259" key="9">
    <source>
        <dbReference type="PROSITE" id="PS50850"/>
    </source>
</evidence>
<dbReference type="PANTHER" id="PTHR48021:SF25">
    <property type="entry name" value="SUGAR TRANSPORTER ERD6-LIKE 5"/>
    <property type="match status" value="1"/>
</dbReference>
<keyword evidence="5 8" id="KW-0812">Transmembrane</keyword>
<reference evidence="11" key="1">
    <citation type="submission" date="2016-06" db="EMBL/GenBank/DDBJ databases">
        <title>Parallel loss of symbiosis genes in relatives of nitrogen-fixing non-legume Parasponia.</title>
        <authorList>
            <person name="Van Velzen R."/>
            <person name="Holmer R."/>
            <person name="Bu F."/>
            <person name="Rutten L."/>
            <person name="Van Zeijl A."/>
            <person name="Liu W."/>
            <person name="Santuari L."/>
            <person name="Cao Q."/>
            <person name="Sharma T."/>
            <person name="Shen D."/>
            <person name="Roswanjaya Y."/>
            <person name="Wardhani T."/>
            <person name="Kalhor M.S."/>
            <person name="Jansen J."/>
            <person name="Van den Hoogen J."/>
            <person name="Gungor B."/>
            <person name="Hartog M."/>
            <person name="Hontelez J."/>
            <person name="Verver J."/>
            <person name="Yang W.-C."/>
            <person name="Schijlen E."/>
            <person name="Repin R."/>
            <person name="Schilthuizen M."/>
            <person name="Schranz E."/>
            <person name="Heidstra R."/>
            <person name="Miyata K."/>
            <person name="Fedorova E."/>
            <person name="Kohlen W."/>
            <person name="Bisseling T."/>
            <person name="Smit S."/>
            <person name="Geurts R."/>
        </authorList>
    </citation>
    <scope>NUCLEOTIDE SEQUENCE [LARGE SCALE GENOMIC DNA]</scope>
    <source>
        <strain evidence="11">cv. RG33-2</strain>
    </source>
</reference>
<comment type="subcellular location">
    <subcellularLocation>
        <location evidence="1">Membrane</location>
        <topology evidence="1">Multi-pass membrane protein</topology>
    </subcellularLocation>
</comment>
<dbReference type="STRING" id="63057.A0A2P5EJ07"/>
<keyword evidence="7 8" id="KW-0472">Membrane</keyword>
<dbReference type="Gene3D" id="1.20.1250.20">
    <property type="entry name" value="MFS general substrate transporter like domains"/>
    <property type="match status" value="1"/>
</dbReference>
<dbReference type="PROSITE" id="PS50850">
    <property type="entry name" value="MFS"/>
    <property type="match status" value="1"/>
</dbReference>
<evidence type="ECO:0000256" key="6">
    <source>
        <dbReference type="ARBA" id="ARBA00022989"/>
    </source>
</evidence>
<accession>A0A2P5EJ07</accession>
<comment type="caution">
    <text evidence="10">The sequence shown here is derived from an EMBL/GenBank/DDBJ whole genome shotgun (WGS) entry which is preliminary data.</text>
</comment>
<protein>
    <submittedName>
        <fullName evidence="10">Major facilitator, sugar transporter-like</fullName>
    </submittedName>
</protein>